<name>A0A0M3IZI4_ANISI</name>
<dbReference type="InterPro" id="IPR000704">
    <property type="entry name" value="Casein_kinase_II_reg-sub"/>
</dbReference>
<accession>A0A0M3IZI4</accession>
<reference evidence="3" key="1">
    <citation type="submission" date="2017-02" db="UniProtKB">
        <authorList>
            <consortium name="WormBaseParasite"/>
        </authorList>
    </citation>
    <scope>IDENTIFICATION</scope>
</reference>
<sequence length="215" mass="24320">LTNRDICINTPVMSSSDDVDPSWVSWFCGLRGNEFFCEVDDDYLLDKFNLTGLSEQVPHFSHAYDMILDFEPGTCLSQIIAKFLSGYGSCVLHLYVQICRVIIGFIFTDAELNTTDCNAELVEQAAAMLYGLIHARYILTNRGIEQMIEKWLAGDFGRCPTVFCDSQDLLPIGMLDISGEAIVNLYSRNFVRLQNSRISVRSSTLFNEDLKNLIR</sequence>
<dbReference type="InterPro" id="IPR016149">
    <property type="entry name" value="Casein_kin_II_reg-sub_N"/>
</dbReference>
<dbReference type="SMART" id="SM01085">
    <property type="entry name" value="CK_II_beta"/>
    <property type="match status" value="1"/>
</dbReference>
<dbReference type="PRINTS" id="PR00472">
    <property type="entry name" value="CASNKINASEII"/>
</dbReference>
<dbReference type="GO" id="GO:0005737">
    <property type="term" value="C:cytoplasm"/>
    <property type="evidence" value="ECO:0007669"/>
    <property type="project" value="TreeGrafter"/>
</dbReference>
<dbReference type="SUPFAM" id="SSF57798">
    <property type="entry name" value="Casein kinase II beta subunit"/>
    <property type="match status" value="1"/>
</dbReference>
<dbReference type="GO" id="GO:0019887">
    <property type="term" value="F:protein kinase regulator activity"/>
    <property type="evidence" value="ECO:0007669"/>
    <property type="project" value="InterPro"/>
</dbReference>
<protein>
    <recommendedName>
        <fullName evidence="2">Casein kinase II subunit beta</fullName>
        <shortName evidence="2">CK II beta</shortName>
    </recommendedName>
</protein>
<dbReference type="AlphaFoldDB" id="A0A0M3IZI4"/>
<comment type="similarity">
    <text evidence="1 2">Belongs to the casein kinase 2 subunit beta family.</text>
</comment>
<dbReference type="GO" id="GO:0005956">
    <property type="term" value="C:protein kinase CK2 complex"/>
    <property type="evidence" value="ECO:0007669"/>
    <property type="project" value="UniProtKB-UniRule"/>
</dbReference>
<proteinExistence type="inferred from homology"/>
<evidence type="ECO:0000256" key="1">
    <source>
        <dbReference type="ARBA" id="ARBA00006941"/>
    </source>
</evidence>
<comment type="subunit">
    <text evidence="2">Tetramer of two alpha and two beta subunits.</text>
</comment>
<dbReference type="WBParaSite" id="ASIM_0000066701-mRNA-1">
    <property type="protein sequence ID" value="ASIM_0000066701-mRNA-1"/>
    <property type="gene ID" value="ASIM_0000066701"/>
</dbReference>
<evidence type="ECO:0000256" key="2">
    <source>
        <dbReference type="RuleBase" id="RU361268"/>
    </source>
</evidence>
<dbReference type="Gene3D" id="2.20.25.20">
    <property type="match status" value="1"/>
</dbReference>
<dbReference type="PANTHER" id="PTHR11740">
    <property type="entry name" value="CASEIN KINASE II SUBUNIT BETA"/>
    <property type="match status" value="1"/>
</dbReference>
<dbReference type="InterPro" id="IPR035991">
    <property type="entry name" value="Casein_kinase_II_beta-like"/>
</dbReference>
<dbReference type="PANTHER" id="PTHR11740:SF0">
    <property type="entry name" value="CASEIN KINASE II SUBUNIT BETA"/>
    <property type="match status" value="1"/>
</dbReference>
<dbReference type="Pfam" id="PF01214">
    <property type="entry name" value="CK_II_beta"/>
    <property type="match status" value="1"/>
</dbReference>
<organism evidence="3">
    <name type="scientific">Anisakis simplex</name>
    <name type="common">Herring worm</name>
    <dbReference type="NCBI Taxonomy" id="6269"/>
    <lineage>
        <taxon>Eukaryota</taxon>
        <taxon>Metazoa</taxon>
        <taxon>Ecdysozoa</taxon>
        <taxon>Nematoda</taxon>
        <taxon>Chromadorea</taxon>
        <taxon>Rhabditida</taxon>
        <taxon>Spirurina</taxon>
        <taxon>Ascaridomorpha</taxon>
        <taxon>Ascaridoidea</taxon>
        <taxon>Anisakidae</taxon>
        <taxon>Anisakis</taxon>
        <taxon>Anisakis simplex complex</taxon>
    </lineage>
</organism>
<dbReference type="Gene3D" id="1.10.1820.10">
    <property type="entry name" value="protein kinase ck2 holoenzyme, chain C, domain 1"/>
    <property type="match status" value="1"/>
</dbReference>
<evidence type="ECO:0000313" key="3">
    <source>
        <dbReference type="WBParaSite" id="ASIM_0000066701-mRNA-1"/>
    </source>
</evidence>